<feature type="compositionally biased region" description="Polar residues" evidence="7">
    <location>
        <begin position="35"/>
        <end position="53"/>
    </location>
</feature>
<dbReference type="Gene3D" id="6.10.330.20">
    <property type="match status" value="1"/>
</dbReference>
<dbReference type="OrthoDB" id="270763at2759"/>
<keyword evidence="4" id="KW-0496">Mitochondrion</keyword>
<gene>
    <name evidence="8" type="primary">107372024</name>
</gene>
<comment type="similarity">
    <text evidence="2">Belongs to the universal ribosomal protein uL29 family.</text>
</comment>
<dbReference type="PANTHER" id="PTHR21183">
    <property type="entry name" value="RIBOSOMAL PROTEIN L47, MITOCHONDRIAL-RELATED"/>
    <property type="match status" value="1"/>
</dbReference>
<name>T1K056_TETUR</name>
<dbReference type="AlphaFoldDB" id="T1K056"/>
<dbReference type="InterPro" id="IPR038340">
    <property type="entry name" value="MRP-L47_sf"/>
</dbReference>
<dbReference type="GO" id="GO:0032543">
    <property type="term" value="P:mitochondrial translation"/>
    <property type="evidence" value="ECO:0007669"/>
    <property type="project" value="TreeGrafter"/>
</dbReference>
<dbReference type="EnsemblMetazoa" id="tetur03g06510.1">
    <property type="protein sequence ID" value="tetur03g06510.1"/>
    <property type="gene ID" value="tetur03g06510"/>
</dbReference>
<evidence type="ECO:0000256" key="7">
    <source>
        <dbReference type="SAM" id="MobiDB-lite"/>
    </source>
</evidence>
<evidence type="ECO:0000256" key="3">
    <source>
        <dbReference type="ARBA" id="ARBA00022980"/>
    </source>
</evidence>
<evidence type="ECO:0000256" key="2">
    <source>
        <dbReference type="ARBA" id="ARBA00009254"/>
    </source>
</evidence>
<evidence type="ECO:0000256" key="1">
    <source>
        <dbReference type="ARBA" id="ARBA00004173"/>
    </source>
</evidence>
<dbReference type="KEGG" id="tut:107372024"/>
<organism evidence="8 9">
    <name type="scientific">Tetranychus urticae</name>
    <name type="common">Two-spotted spider mite</name>
    <dbReference type="NCBI Taxonomy" id="32264"/>
    <lineage>
        <taxon>Eukaryota</taxon>
        <taxon>Metazoa</taxon>
        <taxon>Ecdysozoa</taxon>
        <taxon>Arthropoda</taxon>
        <taxon>Chelicerata</taxon>
        <taxon>Arachnida</taxon>
        <taxon>Acari</taxon>
        <taxon>Acariformes</taxon>
        <taxon>Trombidiformes</taxon>
        <taxon>Prostigmata</taxon>
        <taxon>Eleutherengona</taxon>
        <taxon>Raphignathae</taxon>
        <taxon>Tetranychoidea</taxon>
        <taxon>Tetranychidae</taxon>
        <taxon>Tetranychus</taxon>
    </lineage>
</organism>
<dbReference type="PANTHER" id="PTHR21183:SF18">
    <property type="entry name" value="LARGE RIBOSOMAL SUBUNIT PROTEIN UL29M"/>
    <property type="match status" value="1"/>
</dbReference>
<feature type="region of interest" description="Disordered" evidence="7">
    <location>
        <begin position="30"/>
        <end position="55"/>
    </location>
</feature>
<comment type="subcellular location">
    <subcellularLocation>
        <location evidence="1">Mitochondrion</location>
    </subcellularLocation>
</comment>
<evidence type="ECO:0000256" key="5">
    <source>
        <dbReference type="ARBA" id="ARBA00023274"/>
    </source>
</evidence>
<keyword evidence="5" id="KW-0687">Ribonucleoprotein</keyword>
<dbReference type="GO" id="GO:0003735">
    <property type="term" value="F:structural constituent of ribosome"/>
    <property type="evidence" value="ECO:0007669"/>
    <property type="project" value="InterPro"/>
</dbReference>
<keyword evidence="9" id="KW-1185">Reference proteome</keyword>
<reference evidence="8" key="2">
    <citation type="submission" date="2015-06" db="UniProtKB">
        <authorList>
            <consortium name="EnsemblMetazoa"/>
        </authorList>
    </citation>
    <scope>IDENTIFICATION</scope>
</reference>
<dbReference type="Pfam" id="PF06984">
    <property type="entry name" value="MRP-L47"/>
    <property type="match status" value="1"/>
</dbReference>
<dbReference type="GO" id="GO:0005762">
    <property type="term" value="C:mitochondrial large ribosomal subunit"/>
    <property type="evidence" value="ECO:0007669"/>
    <property type="project" value="TreeGrafter"/>
</dbReference>
<protein>
    <recommendedName>
        <fullName evidence="6">Large ribosomal subunit protein uL29m</fullName>
    </recommendedName>
</protein>
<evidence type="ECO:0000313" key="8">
    <source>
        <dbReference type="EnsemblMetazoa" id="tetur03g06510.1"/>
    </source>
</evidence>
<keyword evidence="3" id="KW-0689">Ribosomal protein</keyword>
<reference evidence="9" key="1">
    <citation type="submission" date="2011-08" db="EMBL/GenBank/DDBJ databases">
        <authorList>
            <person name="Rombauts S."/>
        </authorList>
    </citation>
    <scope>NUCLEOTIDE SEQUENCE</scope>
    <source>
        <strain evidence="9">London</strain>
    </source>
</reference>
<dbReference type="EMBL" id="CAEY01001132">
    <property type="status" value="NOT_ANNOTATED_CDS"/>
    <property type="molecule type" value="Genomic_DNA"/>
</dbReference>
<evidence type="ECO:0000256" key="4">
    <source>
        <dbReference type="ARBA" id="ARBA00023128"/>
    </source>
</evidence>
<dbReference type="STRING" id="32264.T1K056"/>
<proteinExistence type="inferred from homology"/>
<dbReference type="HOGENOM" id="CLU_087736_0_0_1"/>
<dbReference type="InterPro" id="IPR010729">
    <property type="entry name" value="Ribosomal_uL29_mit"/>
</dbReference>
<dbReference type="OMA" id="SMAFRMD"/>
<sequence length="277" mass="33254">MNSLVRQFLNLRTINCLQVVHKRAYSVTHEEKPLATTSTTPVSEPATRTSEPDTTGLYEFFDSPDNWGEQIVRVGRAWRVEELRVKSNSDLHKLWFVLYKEKNMLLTMQEAHKSECRAFPNEERIDKVEESMENLEKIVRERNAAYFKLEVSEDATAERSMAFRMDQFGRWRWQPIYEHFLPYKVSKNWRTVFGPGHGKDVNEFIRAWKERRRNAEYSKLKRQHYTVRNLLRRFPSIDLDYLQRKYPQVPVQHYKDNLNFEPEYKNLVSRGAYEELH</sequence>
<accession>T1K056</accession>
<dbReference type="Proteomes" id="UP000015104">
    <property type="component" value="Unassembled WGS sequence"/>
</dbReference>
<dbReference type="eggNOG" id="KOG3331">
    <property type="taxonomic scope" value="Eukaryota"/>
</dbReference>
<evidence type="ECO:0000313" key="9">
    <source>
        <dbReference type="Proteomes" id="UP000015104"/>
    </source>
</evidence>
<evidence type="ECO:0000256" key="6">
    <source>
        <dbReference type="ARBA" id="ARBA00035289"/>
    </source>
</evidence>